<organism evidence="2 3">
    <name type="scientific">Peronospora belbahrii</name>
    <dbReference type="NCBI Taxonomy" id="622444"/>
    <lineage>
        <taxon>Eukaryota</taxon>
        <taxon>Sar</taxon>
        <taxon>Stramenopiles</taxon>
        <taxon>Oomycota</taxon>
        <taxon>Peronosporomycetes</taxon>
        <taxon>Peronosporales</taxon>
        <taxon>Peronosporaceae</taxon>
        <taxon>Peronospora</taxon>
    </lineage>
</organism>
<comment type="caution">
    <text evidence="2">The sequence shown here is derived from an EMBL/GenBank/DDBJ whole genome shotgun (WGS) entry which is preliminary data.</text>
</comment>
<sequence length="67" mass="7412">MNSTVPHLGHVKLDFRSSVGSSETELGSLSGRKESYDSPTIEPTYIQANRYRLYFAWVATSDSTAQA</sequence>
<evidence type="ECO:0000313" key="3">
    <source>
        <dbReference type="Proteomes" id="UP001158986"/>
    </source>
</evidence>
<feature type="region of interest" description="Disordered" evidence="1">
    <location>
        <begin position="18"/>
        <end position="39"/>
    </location>
</feature>
<dbReference type="EMBL" id="CAKLCB010000078">
    <property type="protein sequence ID" value="CAH0514599.1"/>
    <property type="molecule type" value="Genomic_DNA"/>
</dbReference>
<evidence type="ECO:0000313" key="2">
    <source>
        <dbReference type="EMBL" id="CAH0514599.1"/>
    </source>
</evidence>
<name>A0ABN8CR60_9STRA</name>
<accession>A0ABN8CR60</accession>
<protein>
    <submittedName>
        <fullName evidence="2">Uncharacterized protein</fullName>
    </submittedName>
</protein>
<feature type="compositionally biased region" description="Low complexity" evidence="1">
    <location>
        <begin position="18"/>
        <end position="30"/>
    </location>
</feature>
<gene>
    <name evidence="2" type="ORF">PBS001_LOCUS1343</name>
</gene>
<keyword evidence="3" id="KW-1185">Reference proteome</keyword>
<proteinExistence type="predicted"/>
<reference evidence="2 3" key="1">
    <citation type="submission" date="2021-11" db="EMBL/GenBank/DDBJ databases">
        <authorList>
            <person name="Islam A."/>
            <person name="Islam S."/>
            <person name="Flora M.S."/>
            <person name="Rahman M."/>
            <person name="Ziaur R.M."/>
            <person name="Epstein J.H."/>
            <person name="Hassan M."/>
            <person name="Klassen M."/>
            <person name="Woodard K."/>
            <person name="Webb A."/>
            <person name="Webby R.J."/>
            <person name="El Zowalaty M.E."/>
        </authorList>
    </citation>
    <scope>NUCLEOTIDE SEQUENCE [LARGE SCALE GENOMIC DNA]</scope>
    <source>
        <strain evidence="2">Pbs1</strain>
    </source>
</reference>
<dbReference type="Proteomes" id="UP001158986">
    <property type="component" value="Unassembled WGS sequence"/>
</dbReference>
<evidence type="ECO:0000256" key="1">
    <source>
        <dbReference type="SAM" id="MobiDB-lite"/>
    </source>
</evidence>